<protein>
    <recommendedName>
        <fullName evidence="3">DUF309 domain-containing protein</fullName>
    </recommendedName>
</protein>
<keyword evidence="2" id="KW-1185">Reference proteome</keyword>
<proteinExistence type="predicted"/>
<reference evidence="1 2" key="1">
    <citation type="submission" date="2019-07" db="EMBL/GenBank/DDBJ databases">
        <title>Whole genome shotgun sequence of Aneurinibacillus danicus NBRC 102444.</title>
        <authorList>
            <person name="Hosoyama A."/>
            <person name="Uohara A."/>
            <person name="Ohji S."/>
            <person name="Ichikawa N."/>
        </authorList>
    </citation>
    <scope>NUCLEOTIDE SEQUENCE [LARGE SCALE GENOMIC DNA]</scope>
    <source>
        <strain evidence="1 2">NBRC 102444</strain>
    </source>
</reference>
<gene>
    <name evidence="1" type="primary">ypuF</name>
    <name evidence="1" type="ORF">ADA01nite_18260</name>
</gene>
<dbReference type="OrthoDB" id="165483at2"/>
<accession>A0A511V5Z2</accession>
<evidence type="ECO:0000313" key="2">
    <source>
        <dbReference type="Proteomes" id="UP000321157"/>
    </source>
</evidence>
<organism evidence="1 2">
    <name type="scientific">Aneurinibacillus danicus</name>
    <dbReference type="NCBI Taxonomy" id="267746"/>
    <lineage>
        <taxon>Bacteria</taxon>
        <taxon>Bacillati</taxon>
        <taxon>Bacillota</taxon>
        <taxon>Bacilli</taxon>
        <taxon>Bacillales</taxon>
        <taxon>Paenibacillaceae</taxon>
        <taxon>Aneurinibacillus group</taxon>
        <taxon>Aneurinibacillus</taxon>
    </lineage>
</organism>
<dbReference type="PANTHER" id="PTHR34796:SF1">
    <property type="entry name" value="EXPRESSED PROTEIN"/>
    <property type="match status" value="1"/>
</dbReference>
<dbReference type="AlphaFoldDB" id="A0A511V5Z2"/>
<dbReference type="Proteomes" id="UP000321157">
    <property type="component" value="Unassembled WGS sequence"/>
</dbReference>
<evidence type="ECO:0000313" key="1">
    <source>
        <dbReference type="EMBL" id="GEN34366.1"/>
    </source>
</evidence>
<name>A0A511V5Z2_9BACL</name>
<dbReference type="PANTHER" id="PTHR34796">
    <property type="entry name" value="EXPRESSED PROTEIN"/>
    <property type="match status" value="1"/>
</dbReference>
<dbReference type="InterPro" id="IPR005500">
    <property type="entry name" value="DUF309"/>
</dbReference>
<dbReference type="InterPro" id="IPR023203">
    <property type="entry name" value="TTHA0068_sf"/>
</dbReference>
<comment type="caution">
    <text evidence="1">The sequence shown here is derived from an EMBL/GenBank/DDBJ whole genome shotgun (WGS) entry which is preliminary data.</text>
</comment>
<dbReference type="RefSeq" id="WP_146809640.1">
    <property type="nucleotide sequence ID" value="NZ_BJXX01000077.1"/>
</dbReference>
<dbReference type="EMBL" id="BJXX01000077">
    <property type="protein sequence ID" value="GEN34366.1"/>
    <property type="molecule type" value="Genomic_DNA"/>
</dbReference>
<dbReference type="Gene3D" id="1.10.3450.10">
    <property type="entry name" value="TTHA0068-like"/>
    <property type="match status" value="1"/>
</dbReference>
<sequence>MYPQALIDYLVYFHADRDYFECHEVLEEYWKSFHQTERSDMWVGLIQIAVGLYHHRRGNFSGAAKMIAGAIKRLNVEELNRYGFNGQELIDRLIVRKQEIHEEKPYKDMDLPIQLNSLLRACENRCSERNVRWLSQSDLQNEFLLHKHKLRDRSGVLAEREAEIQRRRHTSS</sequence>
<dbReference type="Pfam" id="PF03745">
    <property type="entry name" value="DUF309"/>
    <property type="match status" value="1"/>
</dbReference>
<evidence type="ECO:0008006" key="3">
    <source>
        <dbReference type="Google" id="ProtNLM"/>
    </source>
</evidence>
<dbReference type="SUPFAM" id="SSF140663">
    <property type="entry name" value="TTHA0068-like"/>
    <property type="match status" value="1"/>
</dbReference>